<dbReference type="AlphaFoldDB" id="A0A131Y6G7"/>
<sequence length="428" mass="48822">SDDLVADLQPFHGKRCTIFSLDIKDLYYSLEPKTLLARVSSFLEEHLVSFQSQSGISVQDVLRILEVHLGSTVVQHNGQRYIQQQGVCIGSAVAPALSDIYLRDLDLRLLESFRHRSPKEILVRRYVDDILVCSTDGSLADSLEKVVFEAAPELKFSLERPNDDRLQYLDLQLRTSSGLCWEYGKFAAKPLLPFNSCHSKHVKLGIIRNLLNSAVQKSCSHFIGSSLRRLTERFAVAGYPQEHFLRQLVCMISPKKSIQKNPRPSKRVVLPYFHKISHNIKALASRFNVGTAFSTDYRLSRLTPFASTVSGCAIKHRERDVECSSGVIYKIPFDCGLCYIGQTKRCINERLTEHKRCIKKKDPYSEVSKHLIECRNCVPLWHLTSVELREKDDHKRLIKESLTILGHGNAVNKPSFGLDNELRRFLRL</sequence>
<feature type="non-terminal residue" evidence="2">
    <location>
        <position position="1"/>
    </location>
</feature>
<dbReference type="PROSITE" id="PS50878">
    <property type="entry name" value="RT_POL"/>
    <property type="match status" value="1"/>
</dbReference>
<dbReference type="EMBL" id="GEFM01002265">
    <property type="protein sequence ID" value="JAP73531.1"/>
    <property type="molecule type" value="mRNA"/>
</dbReference>
<dbReference type="PANTHER" id="PTHR21301:SF10">
    <property type="entry name" value="REVERSE TRANSCRIPTASE DOMAIN-CONTAINING PROTEIN"/>
    <property type="match status" value="1"/>
</dbReference>
<proteinExistence type="evidence at transcript level"/>
<evidence type="ECO:0000313" key="2">
    <source>
        <dbReference type="EMBL" id="JAP73531.1"/>
    </source>
</evidence>
<dbReference type="InterPro" id="IPR058912">
    <property type="entry name" value="HTH_animal"/>
</dbReference>
<feature type="domain" description="Reverse transcriptase" evidence="1">
    <location>
        <begin position="1"/>
        <end position="227"/>
    </location>
</feature>
<evidence type="ECO:0000259" key="1">
    <source>
        <dbReference type="PROSITE" id="PS50878"/>
    </source>
</evidence>
<dbReference type="PANTHER" id="PTHR21301">
    <property type="entry name" value="REVERSE TRANSCRIPTASE"/>
    <property type="match status" value="1"/>
</dbReference>
<name>A0A131Y6G7_IXORI</name>
<protein>
    <submittedName>
        <fullName evidence="2">Putative tick transposon</fullName>
    </submittedName>
</protein>
<dbReference type="Pfam" id="PF00078">
    <property type="entry name" value="RVT_1"/>
    <property type="match status" value="1"/>
</dbReference>
<reference evidence="2" key="1">
    <citation type="submission" date="2016-02" db="EMBL/GenBank/DDBJ databases">
        <title>RNAseq analyses of the midgut from blood- or serum-fed Ixodes ricinus ticks.</title>
        <authorList>
            <person name="Perner J."/>
            <person name="Provaznik J."/>
            <person name="Schrenkova J."/>
            <person name="Urbanova V."/>
            <person name="Ribeiro J.M."/>
            <person name="Kopacek P."/>
        </authorList>
    </citation>
    <scope>NUCLEOTIDE SEQUENCE</scope>
    <source>
        <tissue evidence="2">Gut</tissue>
    </source>
</reference>
<accession>A0A131Y6G7</accession>
<organism evidence="2">
    <name type="scientific">Ixodes ricinus</name>
    <name type="common">Common tick</name>
    <name type="synonym">Acarus ricinus</name>
    <dbReference type="NCBI Taxonomy" id="34613"/>
    <lineage>
        <taxon>Eukaryota</taxon>
        <taxon>Metazoa</taxon>
        <taxon>Ecdysozoa</taxon>
        <taxon>Arthropoda</taxon>
        <taxon>Chelicerata</taxon>
        <taxon>Arachnida</taxon>
        <taxon>Acari</taxon>
        <taxon>Parasitiformes</taxon>
        <taxon>Ixodida</taxon>
        <taxon>Ixodoidea</taxon>
        <taxon>Ixodidae</taxon>
        <taxon>Ixodinae</taxon>
        <taxon>Ixodes</taxon>
    </lineage>
</organism>
<dbReference type="InterPro" id="IPR000477">
    <property type="entry name" value="RT_dom"/>
</dbReference>
<dbReference type="Pfam" id="PF26215">
    <property type="entry name" value="HTH_animal"/>
    <property type="match status" value="1"/>
</dbReference>